<sequence>MSHPLVAAVWEQLGRRDLANILREIIGEHVLDIAVSQPDGQSASIEPLTRTVFWIKTIFDAQRTYLQGLASVHECHPYFLPYLLPSETVFSTLMYLLKVKLELFPCNRSTDPELVGYRHLIAHTLLAGTRVLLLRGEPIHTDKKFRFEKAMRAAWRNSDLSNVERFLISDLLPKAIDSIGSTELSATQTLTIDRGKPYLPSFAAGLYPVSGAPETLITDLLTGLMKNNADQLVSFNLLLDVLWAVDSALVQCHIDRRRISQEQGYTSSAALKVDEAFKQAQEVKKKLTRTVLAAYDDEFNTAPLQVFATTILTQTADDTPPLQTRRIRDTWSQLAGIRESWERALGQFVRWLINRRVQMWDCNGELEAFSHDYQQHLTQWLQNSSPADFDPSAPIRKGRSSTAVYVVNCPAVHPVPGAMLEEQLRSHDRKAYEQFQGSPEFLTMDVTCPLCPGKARIQHARMIEPLEQVSDALHLFSDSDGEGQPSLPDSASRATTSCSSSLSHSTSHSSRLDSVEIVKSPTSPTPPVTAVSKASGKTPSVTTSEIFNPVLSRSRTDQSFDKQAIKTLSRDLKNVKIPFSSGTSLFRRNSSKGQQLPRQPRFCFSATGSCLLFWGAGSNWVMRFELGQGEGKKPKSHKYDIPGVQQAAAGDQRCAVIASVGQHYELLVFENDSDIPEAYLTIETDHQSLPISSMVMSRNDRYVAFTLKDQVRVYEICTRTIQRVSLGSGMDRVSDLGNRSLMGSFSGAKESGFEAQRQEAVIERKLQFSADGKHFVIATHLGDHYAYVDVWNCTFQQWNIVPDSSKSFKLPSWTTNDGDLTGVYYDTSHHAVLLTAFFGKEYPLSFSMTDNKITNDPFSTRIVHAAQSPSGSRFIIANGMCDIYLCDAKASGGLNRSRLKKASYKMNPAVFRPGLLALAFPQEYEMLAFWVKTGKLMLRTVRMQGGVESVSDYDLRPDYDRLVVERPLVADFQTQRRRHSLLSHELVAEIDGLPSIPRPDLPELSST</sequence>
<dbReference type="OMA" id="DCHPYFL"/>
<feature type="compositionally biased region" description="Low complexity" evidence="1">
    <location>
        <begin position="489"/>
        <end position="509"/>
    </location>
</feature>
<dbReference type="VEuPathDB" id="FungiDB:ASPACDRAFT_79219"/>
<dbReference type="STRING" id="690307.A0A1L9WSZ9"/>
<feature type="region of interest" description="Disordered" evidence="1">
    <location>
        <begin position="476"/>
        <end position="539"/>
    </location>
</feature>
<proteinExistence type="predicted"/>
<protein>
    <submittedName>
        <fullName evidence="2">Uncharacterized protein</fullName>
    </submittedName>
</protein>
<accession>A0A1L9WSZ9</accession>
<dbReference type="AlphaFoldDB" id="A0A1L9WSZ9"/>
<reference evidence="3" key="1">
    <citation type="journal article" date="2017" name="Genome Biol.">
        <title>Comparative genomics reveals high biological diversity and specific adaptations in the industrially and medically important fungal genus Aspergillus.</title>
        <authorList>
            <person name="de Vries R.P."/>
            <person name="Riley R."/>
            <person name="Wiebenga A."/>
            <person name="Aguilar-Osorio G."/>
            <person name="Amillis S."/>
            <person name="Uchima C.A."/>
            <person name="Anderluh G."/>
            <person name="Asadollahi M."/>
            <person name="Askin M."/>
            <person name="Barry K."/>
            <person name="Battaglia E."/>
            <person name="Bayram O."/>
            <person name="Benocci T."/>
            <person name="Braus-Stromeyer S.A."/>
            <person name="Caldana C."/>
            <person name="Canovas D."/>
            <person name="Cerqueira G.C."/>
            <person name="Chen F."/>
            <person name="Chen W."/>
            <person name="Choi C."/>
            <person name="Clum A."/>
            <person name="Dos Santos R.A."/>
            <person name="Damasio A.R."/>
            <person name="Diallinas G."/>
            <person name="Emri T."/>
            <person name="Fekete E."/>
            <person name="Flipphi M."/>
            <person name="Freyberg S."/>
            <person name="Gallo A."/>
            <person name="Gournas C."/>
            <person name="Habgood R."/>
            <person name="Hainaut M."/>
            <person name="Harispe M.L."/>
            <person name="Henrissat B."/>
            <person name="Hilden K.S."/>
            <person name="Hope R."/>
            <person name="Hossain A."/>
            <person name="Karabika E."/>
            <person name="Karaffa L."/>
            <person name="Karanyi Z."/>
            <person name="Krasevec N."/>
            <person name="Kuo A."/>
            <person name="Kusch H."/>
            <person name="LaButti K."/>
            <person name="Lagendijk E.L."/>
            <person name="Lapidus A."/>
            <person name="Levasseur A."/>
            <person name="Lindquist E."/>
            <person name="Lipzen A."/>
            <person name="Logrieco A.F."/>
            <person name="MacCabe A."/>
            <person name="Maekelae M.R."/>
            <person name="Malavazi I."/>
            <person name="Melin P."/>
            <person name="Meyer V."/>
            <person name="Mielnichuk N."/>
            <person name="Miskei M."/>
            <person name="Molnar A.P."/>
            <person name="Mule G."/>
            <person name="Ngan C.Y."/>
            <person name="Orejas M."/>
            <person name="Orosz E."/>
            <person name="Ouedraogo J.P."/>
            <person name="Overkamp K.M."/>
            <person name="Park H.-S."/>
            <person name="Perrone G."/>
            <person name="Piumi F."/>
            <person name="Punt P.J."/>
            <person name="Ram A.F."/>
            <person name="Ramon A."/>
            <person name="Rauscher S."/>
            <person name="Record E."/>
            <person name="Riano-Pachon D.M."/>
            <person name="Robert V."/>
            <person name="Roehrig J."/>
            <person name="Ruller R."/>
            <person name="Salamov A."/>
            <person name="Salih N.S."/>
            <person name="Samson R.A."/>
            <person name="Sandor E."/>
            <person name="Sanguinetti M."/>
            <person name="Schuetze T."/>
            <person name="Sepcic K."/>
            <person name="Shelest E."/>
            <person name="Sherlock G."/>
            <person name="Sophianopoulou V."/>
            <person name="Squina F.M."/>
            <person name="Sun H."/>
            <person name="Susca A."/>
            <person name="Todd R.B."/>
            <person name="Tsang A."/>
            <person name="Unkles S.E."/>
            <person name="van de Wiele N."/>
            <person name="van Rossen-Uffink D."/>
            <person name="Oliveira J.V."/>
            <person name="Vesth T.C."/>
            <person name="Visser J."/>
            <person name="Yu J.-H."/>
            <person name="Zhou M."/>
            <person name="Andersen M.R."/>
            <person name="Archer D.B."/>
            <person name="Baker S.E."/>
            <person name="Benoit I."/>
            <person name="Brakhage A.A."/>
            <person name="Braus G.H."/>
            <person name="Fischer R."/>
            <person name="Frisvad J.C."/>
            <person name="Goldman G.H."/>
            <person name="Houbraken J."/>
            <person name="Oakley B."/>
            <person name="Pocsi I."/>
            <person name="Scazzocchio C."/>
            <person name="Seiboth B."/>
            <person name="vanKuyk P.A."/>
            <person name="Wortman J."/>
            <person name="Dyer P.S."/>
            <person name="Grigoriev I.V."/>
        </authorList>
    </citation>
    <scope>NUCLEOTIDE SEQUENCE [LARGE SCALE GENOMIC DNA]</scope>
    <source>
        <strain evidence="3">ATCC 16872 / CBS 172.66 / WB 5094</strain>
    </source>
</reference>
<evidence type="ECO:0000313" key="2">
    <source>
        <dbReference type="EMBL" id="OJJ99305.1"/>
    </source>
</evidence>
<dbReference type="Proteomes" id="UP000184546">
    <property type="component" value="Unassembled WGS sequence"/>
</dbReference>
<dbReference type="RefSeq" id="XP_020055645.1">
    <property type="nucleotide sequence ID" value="XM_020205345.1"/>
</dbReference>
<gene>
    <name evidence="2" type="ORF">ASPACDRAFT_79219</name>
</gene>
<keyword evidence="3" id="KW-1185">Reference proteome</keyword>
<dbReference type="GeneID" id="30979159"/>
<dbReference type="OrthoDB" id="5411560at2759"/>
<organism evidence="2 3">
    <name type="scientific">Aspergillus aculeatus (strain ATCC 16872 / CBS 172.66 / WB 5094)</name>
    <dbReference type="NCBI Taxonomy" id="690307"/>
    <lineage>
        <taxon>Eukaryota</taxon>
        <taxon>Fungi</taxon>
        <taxon>Dikarya</taxon>
        <taxon>Ascomycota</taxon>
        <taxon>Pezizomycotina</taxon>
        <taxon>Eurotiomycetes</taxon>
        <taxon>Eurotiomycetidae</taxon>
        <taxon>Eurotiales</taxon>
        <taxon>Aspergillaceae</taxon>
        <taxon>Aspergillus</taxon>
        <taxon>Aspergillus subgen. Circumdati</taxon>
    </lineage>
</organism>
<dbReference type="EMBL" id="KV878978">
    <property type="protein sequence ID" value="OJJ99305.1"/>
    <property type="molecule type" value="Genomic_DNA"/>
</dbReference>
<feature type="compositionally biased region" description="Low complexity" evidence="1">
    <location>
        <begin position="518"/>
        <end position="533"/>
    </location>
</feature>
<evidence type="ECO:0000313" key="3">
    <source>
        <dbReference type="Proteomes" id="UP000184546"/>
    </source>
</evidence>
<name>A0A1L9WSZ9_ASPA1</name>
<dbReference type="SUPFAM" id="SSF82171">
    <property type="entry name" value="DPP6 N-terminal domain-like"/>
    <property type="match status" value="1"/>
</dbReference>
<evidence type="ECO:0000256" key="1">
    <source>
        <dbReference type="SAM" id="MobiDB-lite"/>
    </source>
</evidence>